<dbReference type="RefSeq" id="WP_311401468.1">
    <property type="nucleotide sequence ID" value="NZ_JAVRBG010000006.1"/>
</dbReference>
<feature type="transmembrane region" description="Helical" evidence="1">
    <location>
        <begin position="12"/>
        <end position="32"/>
    </location>
</feature>
<protein>
    <recommendedName>
        <fullName evidence="4">Immunodominant membrane protein</fullName>
    </recommendedName>
</protein>
<accession>A0ABU2KIJ3</accession>
<dbReference type="Proteomes" id="UP001182991">
    <property type="component" value="Unassembled WGS sequence"/>
</dbReference>
<evidence type="ECO:0000313" key="2">
    <source>
        <dbReference type="EMBL" id="MDT0294535.1"/>
    </source>
</evidence>
<reference evidence="3" key="1">
    <citation type="submission" date="2023-07" db="EMBL/GenBank/DDBJ databases">
        <title>Isolating and identifying novel microbial strains from the Mariana Trench.</title>
        <authorList>
            <person name="Fu H."/>
        </authorList>
    </citation>
    <scope>NUCLEOTIDE SEQUENCE [LARGE SCALE GENOMIC DNA]</scope>
    <source>
        <strain evidence="3">T-y2</strain>
    </source>
</reference>
<sequence>MAEIKIKKKAPIWPWILGILILAAIIYFLVFANDGTDDMDDVDDTVTTTEQVVEKDTVNQTMSDTIHLRDAKDINAYTTFISDPNMTVDHEFSSAALTKLIAATKETADELDINIDADLNAANKLSNEITNDPQSLSHANKIKDAAGNITNALKTIQTEKFPQLDSQLEAVNDAVSNIKVDTPTLDQKNDVKAFFTKAGDLLTSIQNNYGQEK</sequence>
<evidence type="ECO:0000313" key="3">
    <source>
        <dbReference type="Proteomes" id="UP001182991"/>
    </source>
</evidence>
<evidence type="ECO:0000256" key="1">
    <source>
        <dbReference type="SAM" id="Phobius"/>
    </source>
</evidence>
<keyword evidence="1" id="KW-0812">Transmembrane</keyword>
<keyword evidence="3" id="KW-1185">Reference proteome</keyword>
<organism evidence="2 3">
    <name type="scientific">Mesonia ostreae</name>
    <dbReference type="NCBI Taxonomy" id="861110"/>
    <lineage>
        <taxon>Bacteria</taxon>
        <taxon>Pseudomonadati</taxon>
        <taxon>Bacteroidota</taxon>
        <taxon>Flavobacteriia</taxon>
        <taxon>Flavobacteriales</taxon>
        <taxon>Flavobacteriaceae</taxon>
        <taxon>Mesonia</taxon>
    </lineage>
</organism>
<proteinExistence type="predicted"/>
<evidence type="ECO:0008006" key="4">
    <source>
        <dbReference type="Google" id="ProtNLM"/>
    </source>
</evidence>
<gene>
    <name evidence="2" type="ORF">RLT85_07800</name>
</gene>
<comment type="caution">
    <text evidence="2">The sequence shown here is derived from an EMBL/GenBank/DDBJ whole genome shotgun (WGS) entry which is preliminary data.</text>
</comment>
<keyword evidence="1" id="KW-1133">Transmembrane helix</keyword>
<keyword evidence="1" id="KW-0472">Membrane</keyword>
<dbReference type="EMBL" id="JAVRBG010000006">
    <property type="protein sequence ID" value="MDT0294535.1"/>
    <property type="molecule type" value="Genomic_DNA"/>
</dbReference>
<name>A0ABU2KIJ3_9FLAO</name>